<dbReference type="InterPro" id="IPR011760">
    <property type="entry name" value="PsdUridine_synth_TruD_insert"/>
</dbReference>
<evidence type="ECO:0000259" key="16">
    <source>
        <dbReference type="PROSITE" id="PS50984"/>
    </source>
</evidence>
<evidence type="ECO:0000256" key="1">
    <source>
        <dbReference type="ARBA" id="ARBA00001166"/>
    </source>
</evidence>
<dbReference type="GO" id="GO:0008033">
    <property type="term" value="P:tRNA processing"/>
    <property type="evidence" value="ECO:0007669"/>
    <property type="project" value="UniProtKB-KW"/>
</dbReference>
<keyword evidence="5" id="KW-0507">mRNA processing</keyword>
<dbReference type="FunFam" id="3.30.2350.20:FF:000002">
    <property type="entry name" value="Pseudouridylate synthase 7 homolog"/>
    <property type="match status" value="1"/>
</dbReference>
<reference evidence="18" key="1">
    <citation type="submission" date="2025-08" db="UniProtKB">
        <authorList>
            <consortium name="RefSeq"/>
        </authorList>
    </citation>
    <scope>IDENTIFICATION</scope>
    <source>
        <tissue evidence="18">Sperm</tissue>
    </source>
</reference>
<feature type="compositionally biased region" description="Basic and acidic residues" evidence="15">
    <location>
        <begin position="1"/>
        <end position="44"/>
    </location>
</feature>
<dbReference type="KEGG" id="pmrn:116951156"/>
<evidence type="ECO:0000256" key="6">
    <source>
        <dbReference type="ARBA" id="ARBA00022694"/>
    </source>
</evidence>
<dbReference type="InterPro" id="IPR020119">
    <property type="entry name" value="PsdUridine_synth_TruD_CS"/>
</dbReference>
<evidence type="ECO:0000256" key="8">
    <source>
        <dbReference type="ARBA" id="ARBA00023235"/>
    </source>
</evidence>
<dbReference type="AlphaFoldDB" id="A0AAJ7TWR6"/>
<feature type="region of interest" description="Disordered" evidence="15">
    <location>
        <begin position="1"/>
        <end position="79"/>
    </location>
</feature>
<dbReference type="PROSITE" id="PS01268">
    <property type="entry name" value="UPF0024"/>
    <property type="match status" value="1"/>
</dbReference>
<feature type="non-terminal residue" evidence="18">
    <location>
        <position position="706"/>
    </location>
</feature>
<evidence type="ECO:0000256" key="5">
    <source>
        <dbReference type="ARBA" id="ARBA00022664"/>
    </source>
</evidence>
<feature type="compositionally biased region" description="Low complexity" evidence="15">
    <location>
        <begin position="665"/>
        <end position="692"/>
    </location>
</feature>
<dbReference type="GO" id="GO:0008380">
    <property type="term" value="P:RNA splicing"/>
    <property type="evidence" value="ECO:0007669"/>
    <property type="project" value="UniProtKB-KW"/>
</dbReference>
<dbReference type="InterPro" id="IPR042214">
    <property type="entry name" value="TruD_catalytic"/>
</dbReference>
<evidence type="ECO:0000256" key="4">
    <source>
        <dbReference type="ARBA" id="ARBA00022553"/>
    </source>
</evidence>
<dbReference type="GO" id="GO:0009982">
    <property type="term" value="F:pseudouridine synthase activity"/>
    <property type="evidence" value="ECO:0007669"/>
    <property type="project" value="InterPro"/>
</dbReference>
<comment type="subcellular location">
    <subcellularLocation>
        <location evidence="2">Nucleus</location>
    </subcellularLocation>
</comment>
<dbReference type="FunFam" id="3.30.2350.20:FF:000003">
    <property type="entry name" value="Pseudouridylate synthase 7 homolog"/>
    <property type="match status" value="1"/>
</dbReference>
<keyword evidence="17" id="KW-1185">Reference proteome</keyword>
<evidence type="ECO:0000256" key="10">
    <source>
        <dbReference type="ARBA" id="ARBA00036943"/>
    </source>
</evidence>
<evidence type="ECO:0000313" key="17">
    <source>
        <dbReference type="Proteomes" id="UP001318040"/>
    </source>
</evidence>
<dbReference type="Pfam" id="PF01142">
    <property type="entry name" value="TruD"/>
    <property type="match status" value="1"/>
</dbReference>
<evidence type="ECO:0000256" key="13">
    <source>
        <dbReference type="ARBA" id="ARBA00063455"/>
    </source>
</evidence>
<feature type="domain" description="TRUD" evidence="16">
    <location>
        <begin position="355"/>
        <end position="568"/>
    </location>
</feature>
<gene>
    <name evidence="18" type="primary">PUS7</name>
</gene>
<dbReference type="RefSeq" id="XP_032825519.1">
    <property type="nucleotide sequence ID" value="XM_032969628.1"/>
</dbReference>
<name>A0AAJ7TWR6_PETMA</name>
<dbReference type="GO" id="GO:0005634">
    <property type="term" value="C:nucleus"/>
    <property type="evidence" value="ECO:0007669"/>
    <property type="project" value="UniProtKB-SubCell"/>
</dbReference>
<dbReference type="GO" id="GO:0006397">
    <property type="term" value="P:mRNA processing"/>
    <property type="evidence" value="ECO:0007669"/>
    <property type="project" value="UniProtKB-KW"/>
</dbReference>
<dbReference type="NCBIfam" id="TIGR00094">
    <property type="entry name" value="tRNA_TruD_broad"/>
    <property type="match status" value="1"/>
</dbReference>
<protein>
    <recommendedName>
        <fullName evidence="14">Pseudouridylate synthase 7 homolog</fullName>
    </recommendedName>
</protein>
<dbReference type="PANTHER" id="PTHR13326:SF31">
    <property type="entry name" value="PSEUDOURIDYLATE SYNTHASE 7 HOMOLOG"/>
    <property type="match status" value="1"/>
</dbReference>
<evidence type="ECO:0000256" key="11">
    <source>
        <dbReference type="ARBA" id="ARBA00052210"/>
    </source>
</evidence>
<comment type="function">
    <text evidence="12">Pseudouridylate synthase that catalyzes pseudouridylation of RNAs. Acts as a regulator of protein synthesis in embryonic stem cells by mediating pseudouridylation of RNA fragments derived from tRNAs (tRFs): pseudouridylated tRFs inhibit translation by targeting the translation initiation complex. Also catalyzes pseudouridylation of mRNAs: mediates pseudouridylation of mRNAs with the consensus sequence 5'-UGUAG-3'. Acts as a regulator of pre-mRNA splicing by mediating pseudouridylation of pre-mRNAs at locations associated with alternatively spliced regions. Pseudouridylation of pre-mRNAs near splice sites directly regulates mRNA splicing and mRNA 3'-end processing. In addition to mRNAs and tRNAs, binds other types of RNAs, such as snRNAs, Y RNAs and vault RNAs, suggesting that it can catalyze pseudouridylation of many RNA types.</text>
</comment>
<feature type="compositionally biased region" description="Gly residues" evidence="15">
    <location>
        <begin position="67"/>
        <end position="76"/>
    </location>
</feature>
<comment type="catalytic activity">
    <reaction evidence="10">
        <text>a uridine in tRNA = a pseudouridine in tRNA</text>
        <dbReference type="Rhea" id="RHEA:54572"/>
        <dbReference type="Rhea" id="RHEA-COMP:13339"/>
        <dbReference type="Rhea" id="RHEA-COMP:13934"/>
        <dbReference type="ChEBI" id="CHEBI:65314"/>
        <dbReference type="ChEBI" id="CHEBI:65315"/>
    </reaction>
</comment>
<dbReference type="Gene3D" id="3.30.2350.20">
    <property type="entry name" value="TruD, catalytic domain"/>
    <property type="match status" value="2"/>
</dbReference>
<dbReference type="PROSITE" id="PS50984">
    <property type="entry name" value="TRUD"/>
    <property type="match status" value="1"/>
</dbReference>
<feature type="region of interest" description="Disordered" evidence="15">
    <location>
        <begin position="638"/>
        <end position="692"/>
    </location>
</feature>
<keyword evidence="8" id="KW-0413">Isomerase</keyword>
<comment type="subunit">
    <text evidence="13">Interacts with SIRT1.</text>
</comment>
<dbReference type="CTD" id="54517"/>
<evidence type="ECO:0000313" key="18">
    <source>
        <dbReference type="RefSeq" id="XP_032825519.1"/>
    </source>
</evidence>
<keyword evidence="4" id="KW-0597">Phosphoprotein</keyword>
<evidence type="ECO:0000256" key="2">
    <source>
        <dbReference type="ARBA" id="ARBA00004123"/>
    </source>
</evidence>
<evidence type="ECO:0000256" key="7">
    <source>
        <dbReference type="ARBA" id="ARBA00023187"/>
    </source>
</evidence>
<sequence>MEAAKRGRESGEAEEARPEKRPRGEGRGDAAGEAHAGDERETRGESAGGDDAAGGGDDVAGGDDAAAGGGGGGDGGDVVVREQGGEEFAELMKHGLVEVDVGIAEFVSHLAGFSGILKERYSDFVVHEINEEGKVLHLDDLNPPASQEEVRVDVDTGPLTDEQLALLADLQAGKGHDFLMEVEHLSKDSRAELHRAVRARFPRLETRTEQRDARRVIVAYRTASLTGRDSRVNSWPKARGSFCRFVLYKENRDTMDAVSSLASLVRVRPGTFSYVGTKDKRAVTVQEVAALRVSAERLAQLNRCLRGVRLGNFSYARSGLRLGALQGNRFSVVLRNVTGTEEQVAAAMTSLRDSGFINYYGMQRFGTTAVPTHHVGRAMLQGNWPEVLDLVLKPRPGAERPELVRCRQEWGRSRDAALALALLPARCRGGVEGRLLQGLTRHAPGDITGAFSCIPRNTRLMYLHSYQSAVWNAAASARIRLLGLRPVPGDLVLDHDGSPVLLDAASAPAASVLDVVLPLPGFDVVYPTHKVGDVYREMLSADGLDVDKLRHRVREYSLSGAYRKVIVRPRGMTWELCRYDDSTVPLIATDLDLLEGRSPAPAQPEGRYRALKMEFSLPPSSYATMAVREVLKMDTSIRSQSALNTTNTTGGGGGGRNTARDTARNTDTTTSTDTTTTTTTTTDTTTPSRDTTTTMDIATTTTMDIA</sequence>
<keyword evidence="7" id="KW-0508">mRNA splicing</keyword>
<dbReference type="Proteomes" id="UP001318040">
    <property type="component" value="Chromosome 42"/>
</dbReference>
<evidence type="ECO:0000256" key="15">
    <source>
        <dbReference type="SAM" id="MobiDB-lite"/>
    </source>
</evidence>
<evidence type="ECO:0000256" key="9">
    <source>
        <dbReference type="ARBA" id="ARBA00023242"/>
    </source>
</evidence>
<keyword evidence="6" id="KW-0819">tRNA processing</keyword>
<comment type="similarity">
    <text evidence="3">Belongs to the pseudouridine synthase TruD family.</text>
</comment>
<dbReference type="InterPro" id="IPR001656">
    <property type="entry name" value="PsdUridine_synth_TruD"/>
</dbReference>
<evidence type="ECO:0000256" key="3">
    <source>
        <dbReference type="ARBA" id="ARBA00007953"/>
    </source>
</evidence>
<evidence type="ECO:0000256" key="14">
    <source>
        <dbReference type="ARBA" id="ARBA00070906"/>
    </source>
</evidence>
<proteinExistence type="inferred from homology"/>
<dbReference type="CDD" id="cd02576">
    <property type="entry name" value="PseudoU_synth_ScPUS7"/>
    <property type="match status" value="1"/>
</dbReference>
<comment type="catalytic activity">
    <reaction evidence="1">
        <text>a uridine in mRNA = a pseudouridine in mRNA</text>
        <dbReference type="Rhea" id="RHEA:56644"/>
        <dbReference type="Rhea" id="RHEA-COMP:14658"/>
        <dbReference type="Rhea" id="RHEA-COMP:14659"/>
        <dbReference type="ChEBI" id="CHEBI:65314"/>
        <dbReference type="ChEBI" id="CHEBI:65315"/>
    </reaction>
</comment>
<dbReference type="InterPro" id="IPR020103">
    <property type="entry name" value="PsdUridine_synth_cat_dom_sf"/>
</dbReference>
<dbReference type="SUPFAM" id="SSF55120">
    <property type="entry name" value="Pseudouridine synthase"/>
    <property type="match status" value="1"/>
</dbReference>
<dbReference type="PANTHER" id="PTHR13326">
    <property type="entry name" value="TRNA PSEUDOURIDINE SYNTHASE D"/>
    <property type="match status" value="1"/>
</dbReference>
<evidence type="ECO:0000256" key="12">
    <source>
        <dbReference type="ARBA" id="ARBA00053535"/>
    </source>
</evidence>
<dbReference type="GO" id="GO:0003723">
    <property type="term" value="F:RNA binding"/>
    <property type="evidence" value="ECO:0007669"/>
    <property type="project" value="InterPro"/>
</dbReference>
<comment type="catalytic activity">
    <reaction evidence="11">
        <text>uridine(13) in tRNA = pseudouridine(13) in tRNA</text>
        <dbReference type="Rhea" id="RHEA:42540"/>
        <dbReference type="Rhea" id="RHEA-COMP:10105"/>
        <dbReference type="Rhea" id="RHEA-COMP:10106"/>
        <dbReference type="ChEBI" id="CHEBI:65314"/>
        <dbReference type="ChEBI" id="CHEBI:65315"/>
    </reaction>
</comment>
<organism evidence="17 18">
    <name type="scientific">Petromyzon marinus</name>
    <name type="common">Sea lamprey</name>
    <dbReference type="NCBI Taxonomy" id="7757"/>
    <lineage>
        <taxon>Eukaryota</taxon>
        <taxon>Metazoa</taxon>
        <taxon>Chordata</taxon>
        <taxon>Craniata</taxon>
        <taxon>Vertebrata</taxon>
        <taxon>Cyclostomata</taxon>
        <taxon>Hyperoartia</taxon>
        <taxon>Petromyzontiformes</taxon>
        <taxon>Petromyzontidae</taxon>
        <taxon>Petromyzon</taxon>
    </lineage>
</organism>
<accession>A0AAJ7TWR6</accession>
<keyword evidence="9" id="KW-0539">Nucleus</keyword>
<dbReference type="GO" id="GO:0001522">
    <property type="term" value="P:pseudouridine synthesis"/>
    <property type="evidence" value="ECO:0007669"/>
    <property type="project" value="InterPro"/>
</dbReference>